<dbReference type="EMBL" id="AUZX01001612">
    <property type="protein sequence ID" value="EQD78647.1"/>
    <property type="molecule type" value="Genomic_DNA"/>
</dbReference>
<feature type="transmembrane region" description="Helical" evidence="1">
    <location>
        <begin position="85"/>
        <end position="102"/>
    </location>
</feature>
<feature type="non-terminal residue" evidence="2">
    <location>
        <position position="1"/>
    </location>
</feature>
<gene>
    <name evidence="2" type="ORF">B1A_02153</name>
</gene>
<protein>
    <submittedName>
        <fullName evidence="2">Natural resistance-associated macrophage protein</fullName>
    </submittedName>
</protein>
<evidence type="ECO:0000256" key="1">
    <source>
        <dbReference type="SAM" id="Phobius"/>
    </source>
</evidence>
<feature type="transmembrane region" description="Helical" evidence="1">
    <location>
        <begin position="21"/>
        <end position="37"/>
    </location>
</feature>
<feature type="transmembrane region" description="Helical" evidence="1">
    <location>
        <begin position="43"/>
        <end position="64"/>
    </location>
</feature>
<reference evidence="2" key="2">
    <citation type="journal article" date="2014" name="ISME J.">
        <title>Microbial stratification in low pH oxic and suboxic macroscopic growths along an acid mine drainage.</title>
        <authorList>
            <person name="Mendez-Garcia C."/>
            <person name="Mesa V."/>
            <person name="Sprenger R.R."/>
            <person name="Richter M."/>
            <person name="Diez M.S."/>
            <person name="Solano J."/>
            <person name="Bargiela R."/>
            <person name="Golyshina O.V."/>
            <person name="Manteca A."/>
            <person name="Ramos J.L."/>
            <person name="Gallego J.R."/>
            <person name="Llorente I."/>
            <person name="Martins Dos Santos V.A."/>
            <person name="Jensen O.N."/>
            <person name="Pelaez A.I."/>
            <person name="Sanchez J."/>
            <person name="Ferrer M."/>
        </authorList>
    </citation>
    <scope>NUCLEOTIDE SEQUENCE</scope>
</reference>
<keyword evidence="1" id="KW-0812">Transmembrane</keyword>
<organism evidence="2">
    <name type="scientific">mine drainage metagenome</name>
    <dbReference type="NCBI Taxonomy" id="410659"/>
    <lineage>
        <taxon>unclassified sequences</taxon>
        <taxon>metagenomes</taxon>
        <taxon>ecological metagenomes</taxon>
    </lineage>
</organism>
<accession>T1C901</accession>
<comment type="caution">
    <text evidence="2">The sequence shown here is derived from an EMBL/GenBank/DDBJ whole genome shotgun (WGS) entry which is preliminary data.</text>
</comment>
<keyword evidence="1" id="KW-0472">Membrane</keyword>
<dbReference type="AlphaFoldDB" id="T1C901"/>
<keyword evidence="1" id="KW-1133">Transmembrane helix</keyword>
<reference evidence="2" key="1">
    <citation type="submission" date="2013-08" db="EMBL/GenBank/DDBJ databases">
        <authorList>
            <person name="Mendez C."/>
            <person name="Richter M."/>
            <person name="Ferrer M."/>
            <person name="Sanchez J."/>
        </authorList>
    </citation>
    <scope>NUCLEOTIDE SEQUENCE</scope>
</reference>
<proteinExistence type="predicted"/>
<sequence>SISSAWGFAEVVGAIRGKANLIYIIESFPALIITILIPEPLLIYAILDILVAFVSVLIGPAIIMELIARDHRIMGDFTSTRVWESAYCASVIFVLLFGTLALV</sequence>
<evidence type="ECO:0000313" key="2">
    <source>
        <dbReference type="EMBL" id="EQD78647.1"/>
    </source>
</evidence>
<name>T1C901_9ZZZZ</name>